<dbReference type="EMBL" id="SWDX01000003">
    <property type="protein sequence ID" value="TKC62390.1"/>
    <property type="molecule type" value="Genomic_DNA"/>
</dbReference>
<dbReference type="SUPFAM" id="SSF69118">
    <property type="entry name" value="AhpD-like"/>
    <property type="match status" value="1"/>
</dbReference>
<proteinExistence type="predicted"/>
<sequence length="183" mass="19324">MARLKALNPEEATGKTKELFDSVNSKMGMIPNMMRTMGNSAAALNGYLGFNAALNNSSIGTKLGELISLTVANENGCNYCNSAHSYIGSKIGLEAAAINDARSGISADPKINAALGFAKAILDNRGHVSDTVIEDIKAAGYSDAEIVEIVAKVSLSIYTNYLNIVAGTDIDFPKLTPIQKLNH</sequence>
<accession>A0A4U1GHG9</accession>
<dbReference type="InterPro" id="IPR003779">
    <property type="entry name" value="CMD-like"/>
</dbReference>
<dbReference type="PANTHER" id="PTHR35446">
    <property type="entry name" value="SI:CH211-175M2.5"/>
    <property type="match status" value="1"/>
</dbReference>
<dbReference type="InterPro" id="IPR004675">
    <property type="entry name" value="AhpD_core"/>
</dbReference>
<evidence type="ECO:0000313" key="2">
    <source>
        <dbReference type="EMBL" id="TKC62390.1"/>
    </source>
</evidence>
<gene>
    <name evidence="2" type="ORF">FBD94_09220</name>
</gene>
<dbReference type="RefSeq" id="WP_136879993.1">
    <property type="nucleotide sequence ID" value="NZ_SWDX01000003.1"/>
</dbReference>
<dbReference type="Pfam" id="PF02627">
    <property type="entry name" value="CMD"/>
    <property type="match status" value="1"/>
</dbReference>
<feature type="domain" description="Carboxymuconolactone decarboxylase-like" evidence="1">
    <location>
        <begin position="46"/>
        <end position="119"/>
    </location>
</feature>
<dbReference type="NCBIfam" id="TIGR00778">
    <property type="entry name" value="ahpD_dom"/>
    <property type="match status" value="1"/>
</dbReference>
<dbReference type="GO" id="GO:0051920">
    <property type="term" value="F:peroxiredoxin activity"/>
    <property type="evidence" value="ECO:0007669"/>
    <property type="project" value="InterPro"/>
</dbReference>
<dbReference type="Gene3D" id="1.20.1290.10">
    <property type="entry name" value="AhpD-like"/>
    <property type="match status" value="1"/>
</dbReference>
<reference evidence="2 3" key="1">
    <citation type="submission" date="2019-04" db="EMBL/GenBank/DDBJ databases">
        <title>Pedobacter sp. RP-1-16 sp. nov., isolated from Arctic soil.</title>
        <authorList>
            <person name="Dahal R.H."/>
            <person name="Kim D.-U."/>
        </authorList>
    </citation>
    <scope>NUCLEOTIDE SEQUENCE [LARGE SCALE GENOMIC DNA]</scope>
    <source>
        <strain evidence="2 3">RP-1-16</strain>
    </source>
</reference>
<evidence type="ECO:0000313" key="3">
    <source>
        <dbReference type="Proteomes" id="UP000309594"/>
    </source>
</evidence>
<organism evidence="2 3">
    <name type="scientific">Pedobacter hiemivivus</name>
    <dbReference type="NCBI Taxonomy" id="2530454"/>
    <lineage>
        <taxon>Bacteria</taxon>
        <taxon>Pseudomonadati</taxon>
        <taxon>Bacteroidota</taxon>
        <taxon>Sphingobacteriia</taxon>
        <taxon>Sphingobacteriales</taxon>
        <taxon>Sphingobacteriaceae</taxon>
        <taxon>Pedobacter</taxon>
    </lineage>
</organism>
<protein>
    <submittedName>
        <fullName evidence="2">Carboxymuconolactone decarboxylase family protein</fullName>
    </submittedName>
</protein>
<name>A0A4U1GHG9_9SPHI</name>
<dbReference type="Proteomes" id="UP000309594">
    <property type="component" value="Unassembled WGS sequence"/>
</dbReference>
<comment type="caution">
    <text evidence="2">The sequence shown here is derived from an EMBL/GenBank/DDBJ whole genome shotgun (WGS) entry which is preliminary data.</text>
</comment>
<dbReference type="AlphaFoldDB" id="A0A4U1GHG9"/>
<evidence type="ECO:0000259" key="1">
    <source>
        <dbReference type="Pfam" id="PF02627"/>
    </source>
</evidence>
<dbReference type="InterPro" id="IPR029032">
    <property type="entry name" value="AhpD-like"/>
</dbReference>
<dbReference type="PANTHER" id="PTHR35446:SF3">
    <property type="entry name" value="CMD DOMAIN-CONTAINING PROTEIN"/>
    <property type="match status" value="1"/>
</dbReference>